<dbReference type="SUPFAM" id="SSF52317">
    <property type="entry name" value="Class I glutamine amidotransferase-like"/>
    <property type="match status" value="1"/>
</dbReference>
<reference evidence="3 4" key="1">
    <citation type="submission" date="2014-12" db="EMBL/GenBank/DDBJ databases">
        <title>16Stimator: statistical estimation of ribosomal gene copy numbers from draft genome assemblies.</title>
        <authorList>
            <person name="Perisin M.A."/>
            <person name="Vetter M."/>
            <person name="Gilbert J.A."/>
            <person name="Bergelson J."/>
        </authorList>
    </citation>
    <scope>NUCLEOTIDE SEQUENCE [LARGE SCALE GENOMIC DNA]</scope>
    <source>
        <strain evidence="3 4">MEDvA23</strain>
    </source>
</reference>
<evidence type="ECO:0000256" key="1">
    <source>
        <dbReference type="SAM" id="SignalP"/>
    </source>
</evidence>
<dbReference type="PROSITE" id="PS51257">
    <property type="entry name" value="PROKAR_LIPOPROTEIN"/>
    <property type="match status" value="1"/>
</dbReference>
<dbReference type="EMBL" id="JXQQ01000110">
    <property type="protein sequence ID" value="KIQ19076.1"/>
    <property type="molecule type" value="Genomic_DNA"/>
</dbReference>
<organism evidence="3 4">
    <name type="scientific">Variovorax paradoxus</name>
    <dbReference type="NCBI Taxonomy" id="34073"/>
    <lineage>
        <taxon>Bacteria</taxon>
        <taxon>Pseudomonadati</taxon>
        <taxon>Pseudomonadota</taxon>
        <taxon>Betaproteobacteria</taxon>
        <taxon>Burkholderiales</taxon>
        <taxon>Comamonadaceae</taxon>
        <taxon>Variovorax</taxon>
    </lineage>
</organism>
<evidence type="ECO:0000313" key="4">
    <source>
        <dbReference type="Proteomes" id="UP000032067"/>
    </source>
</evidence>
<gene>
    <name evidence="3" type="ORF">RT97_28720</name>
</gene>
<feature type="chain" id="PRO_5002232938" evidence="1">
    <location>
        <begin position="24"/>
        <end position="382"/>
    </location>
</feature>
<dbReference type="PANTHER" id="PTHR43130">
    <property type="entry name" value="ARAC-FAMILY TRANSCRIPTIONAL REGULATOR"/>
    <property type="match status" value="1"/>
</dbReference>
<accession>A0A0D0LGA1</accession>
<dbReference type="Proteomes" id="UP000032067">
    <property type="component" value="Unassembled WGS sequence"/>
</dbReference>
<evidence type="ECO:0000259" key="2">
    <source>
        <dbReference type="Pfam" id="PF01965"/>
    </source>
</evidence>
<dbReference type="InterPro" id="IPR029062">
    <property type="entry name" value="Class_I_gatase-like"/>
</dbReference>
<dbReference type="PANTHER" id="PTHR43130:SF3">
    <property type="entry name" value="HTH-TYPE TRANSCRIPTIONAL REGULATOR RV1931C"/>
    <property type="match status" value="1"/>
</dbReference>
<comment type="caution">
    <text evidence="3">The sequence shown here is derived from an EMBL/GenBank/DDBJ whole genome shotgun (WGS) entry which is preliminary data.</text>
</comment>
<name>A0A0D0LGA1_VARPD</name>
<keyword evidence="1" id="KW-0732">Signal</keyword>
<feature type="domain" description="DJ-1/PfpI" evidence="2">
    <location>
        <begin position="64"/>
        <end position="226"/>
    </location>
</feature>
<proteinExistence type="predicted"/>
<dbReference type="InterPro" id="IPR052158">
    <property type="entry name" value="INH-QAR"/>
</dbReference>
<feature type="signal peptide" evidence="1">
    <location>
        <begin position="1"/>
        <end position="23"/>
    </location>
</feature>
<dbReference type="Pfam" id="PF01965">
    <property type="entry name" value="DJ-1_PfpI"/>
    <property type="match status" value="1"/>
</dbReference>
<dbReference type="AlphaFoldDB" id="A0A0D0LGA1"/>
<protein>
    <submittedName>
        <fullName evidence="3">Thiamine biosynthesis protein ThiJ</fullName>
    </submittedName>
</protein>
<dbReference type="Gene3D" id="3.40.50.880">
    <property type="match status" value="1"/>
</dbReference>
<sequence length="382" mass="40648">MWRALWKAIWALVGASIAAFALAACGAGAPLPPAQADAAARVREQQAFVDALKPRRAGKPVVAVLALNEGTEMTDLLLPHAVLKRADVADVQIVAPRSGRVNLYPALQVEGAHDFASFDRANPLGADYVIVPAMIVEDDPAVAAWLKQQAARGARVIGVCSGALVVGHAGLLDGRRFAGHWFDRKTLKKRHSGATYVPHQRYVMDRDVATTTGITASVPTMLALVEAIGGPAKAKSMAAELGVASWSPEHDSAPFGLNLKRGGSYLLNKAAFWRAERWQVDVQDGTDDIALALAADAWTRTGHVSVDAASASGPVTLRSGLVLVTQPVREASRRLTLTSSLKPVQQLDRTLCEIAARHGEARRDWVMQEMEYPGPGVAACVG</sequence>
<dbReference type="InterPro" id="IPR002818">
    <property type="entry name" value="DJ-1/PfpI"/>
</dbReference>
<evidence type="ECO:0000313" key="3">
    <source>
        <dbReference type="EMBL" id="KIQ19076.1"/>
    </source>
</evidence>